<evidence type="ECO:0000256" key="4">
    <source>
        <dbReference type="ARBA" id="ARBA00022448"/>
    </source>
</evidence>
<evidence type="ECO:0000256" key="1">
    <source>
        <dbReference type="ARBA" id="ARBA00004481"/>
    </source>
</evidence>
<dbReference type="Pfam" id="PF18097">
    <property type="entry name" value="Vta1_C"/>
    <property type="match status" value="1"/>
</dbReference>
<dbReference type="InParanoid" id="G3AN29"/>
<evidence type="ECO:0000256" key="2">
    <source>
        <dbReference type="ARBA" id="ARBA00004496"/>
    </source>
</evidence>
<keyword evidence="13" id="KW-1185">Reference proteome</keyword>
<accession>G3AN29</accession>
<evidence type="ECO:0000256" key="5">
    <source>
        <dbReference type="ARBA" id="ARBA00022490"/>
    </source>
</evidence>
<dbReference type="STRING" id="619300.G3AN29"/>
<dbReference type="FunCoup" id="G3AN29">
    <property type="interactions" value="455"/>
</dbReference>
<dbReference type="InterPro" id="IPR041212">
    <property type="entry name" value="Vta1_C"/>
</dbReference>
<dbReference type="Gene3D" id="1.25.40.270">
    <property type="entry name" value="Vacuolar protein sorting-associated protein vta1"/>
    <property type="match status" value="1"/>
</dbReference>
<feature type="compositionally biased region" description="Basic and acidic residues" evidence="9">
    <location>
        <begin position="213"/>
        <end position="232"/>
    </location>
</feature>
<gene>
    <name evidence="12" type="ORF">SPAPADRAFT_61511</name>
</gene>
<evidence type="ECO:0000256" key="9">
    <source>
        <dbReference type="SAM" id="MobiDB-lite"/>
    </source>
</evidence>
<dbReference type="eggNOG" id="KOG0917">
    <property type="taxonomic scope" value="Eukaryota"/>
</dbReference>
<dbReference type="OMA" id="YCKIYVL"/>
<proteinExistence type="inferred from homology"/>
<dbReference type="Pfam" id="PF04652">
    <property type="entry name" value="Vta1"/>
    <property type="match status" value="1"/>
</dbReference>
<evidence type="ECO:0000313" key="12">
    <source>
        <dbReference type="EMBL" id="EGW32443.1"/>
    </source>
</evidence>
<comment type="similarity">
    <text evidence="3">Belongs to the VTA1 family.</text>
</comment>
<dbReference type="RefSeq" id="XP_007375719.1">
    <property type="nucleotide sequence ID" value="XM_007375657.1"/>
</dbReference>
<reference evidence="12 13" key="1">
    <citation type="journal article" date="2011" name="Proc. Natl. Acad. Sci. U.S.A.">
        <title>Comparative genomics of xylose-fermenting fungi for enhanced biofuel production.</title>
        <authorList>
            <person name="Wohlbach D.J."/>
            <person name="Kuo A."/>
            <person name="Sato T.K."/>
            <person name="Potts K.M."/>
            <person name="Salamov A.A."/>
            <person name="LaButti K.M."/>
            <person name="Sun H."/>
            <person name="Clum A."/>
            <person name="Pangilinan J.L."/>
            <person name="Lindquist E.A."/>
            <person name="Lucas S."/>
            <person name="Lapidus A."/>
            <person name="Jin M."/>
            <person name="Gunawan C."/>
            <person name="Balan V."/>
            <person name="Dale B.E."/>
            <person name="Jeffries T.W."/>
            <person name="Zinkel R."/>
            <person name="Barry K.W."/>
            <person name="Grigoriev I.V."/>
            <person name="Gasch A.P."/>
        </authorList>
    </citation>
    <scope>NUCLEOTIDE SEQUENCE [LARGE SCALE GENOMIC DNA]</scope>
    <source>
        <strain evidence="13">NRRL Y-27907 / 11-Y1</strain>
    </source>
</reference>
<dbReference type="GO" id="GO:0010008">
    <property type="term" value="C:endosome membrane"/>
    <property type="evidence" value="ECO:0007669"/>
    <property type="project" value="UniProtKB-SubCell"/>
</dbReference>
<feature type="domain" description="Vta1 C-terminal" evidence="11">
    <location>
        <begin position="335"/>
        <end position="371"/>
    </location>
</feature>
<keyword evidence="8" id="KW-0472">Membrane</keyword>
<evidence type="ECO:0000259" key="10">
    <source>
        <dbReference type="Pfam" id="PF04652"/>
    </source>
</evidence>
<dbReference type="InterPro" id="IPR044538">
    <property type="entry name" value="Vta1-like"/>
</dbReference>
<evidence type="ECO:0000256" key="7">
    <source>
        <dbReference type="ARBA" id="ARBA00022927"/>
    </source>
</evidence>
<feature type="region of interest" description="Disordered" evidence="9">
    <location>
        <begin position="204"/>
        <end position="266"/>
    </location>
</feature>
<keyword evidence="4" id="KW-0813">Transport</keyword>
<feature type="domain" description="Vta1/callose synthase N-terminal" evidence="10">
    <location>
        <begin position="16"/>
        <end position="181"/>
    </location>
</feature>
<dbReference type="OrthoDB" id="391137at2759"/>
<keyword evidence="5" id="KW-0963">Cytoplasm</keyword>
<dbReference type="InterPro" id="IPR039431">
    <property type="entry name" value="Vta1/CALS_N"/>
</dbReference>
<organism evidence="13">
    <name type="scientific">Spathaspora passalidarum (strain NRRL Y-27907 / 11-Y1)</name>
    <dbReference type="NCBI Taxonomy" id="619300"/>
    <lineage>
        <taxon>Eukaryota</taxon>
        <taxon>Fungi</taxon>
        <taxon>Dikarya</taxon>
        <taxon>Ascomycota</taxon>
        <taxon>Saccharomycotina</taxon>
        <taxon>Pichiomycetes</taxon>
        <taxon>Debaryomycetaceae</taxon>
        <taxon>Spathaspora</taxon>
    </lineage>
</organism>
<dbReference type="GO" id="GO:0032511">
    <property type="term" value="P:late endosome to vacuole transport via multivesicular body sorting pathway"/>
    <property type="evidence" value="ECO:0007669"/>
    <property type="project" value="InterPro"/>
</dbReference>
<dbReference type="GeneID" id="18873926"/>
<dbReference type="HOGENOM" id="CLU_679712_0_0_1"/>
<evidence type="ECO:0000259" key="11">
    <source>
        <dbReference type="Pfam" id="PF18097"/>
    </source>
</evidence>
<dbReference type="InterPro" id="IPR023175">
    <property type="entry name" value="Vta1/CALS_N_sf"/>
</dbReference>
<keyword evidence="6" id="KW-0967">Endosome</keyword>
<dbReference type="KEGG" id="spaa:SPAPADRAFT_61511"/>
<name>G3AN29_SPAPN</name>
<protein>
    <recommendedName>
        <fullName evidence="14">DUF605-domain-containing protein</fullName>
    </recommendedName>
</protein>
<dbReference type="EMBL" id="GL996502">
    <property type="protein sequence ID" value="EGW32443.1"/>
    <property type="molecule type" value="Genomic_DNA"/>
</dbReference>
<evidence type="ECO:0008006" key="14">
    <source>
        <dbReference type="Google" id="ProtNLM"/>
    </source>
</evidence>
<dbReference type="PANTHER" id="PTHR46009">
    <property type="entry name" value="VACUOLAR PROTEIN SORTING-ASSOCIATED PROTEIN VTA1 HOMOLOG"/>
    <property type="match status" value="1"/>
</dbReference>
<evidence type="ECO:0000256" key="8">
    <source>
        <dbReference type="ARBA" id="ARBA00023136"/>
    </source>
</evidence>
<comment type="subcellular location">
    <subcellularLocation>
        <location evidence="2">Cytoplasm</location>
    </subcellularLocation>
    <subcellularLocation>
        <location evidence="1">Endosome membrane</location>
        <topology evidence="1">Peripheral membrane protein</topology>
    </subcellularLocation>
</comment>
<evidence type="ECO:0000256" key="3">
    <source>
        <dbReference type="ARBA" id="ARBA00007895"/>
    </source>
</evidence>
<evidence type="ECO:0000313" key="13">
    <source>
        <dbReference type="Proteomes" id="UP000000709"/>
    </source>
</evidence>
<dbReference type="AlphaFoldDB" id="G3AN29"/>
<dbReference type="PANTHER" id="PTHR46009:SF1">
    <property type="entry name" value="VACUOLAR PROTEIN SORTING-ASSOCIATED PROTEIN VTA1 HOMOLOG"/>
    <property type="match status" value="1"/>
</dbReference>
<keyword evidence="7" id="KW-0653">Protein transport</keyword>
<sequence length="380" mass="43135">MINLESIPEELKSDKSITPFIARALELATVNPVVSYYCKFYVLDHILTNKLHTKSKDIESFTIELLDDTEQIKKSTDDENLHKVLQDKNLSITVVLTFAYKLFNSCLESLNGLTRANKAATIQKFRATLTFLQVLSIFNSEEIEWSKLTGGKADSFAEFDGLNKEKIKVIKYHLSRLIKDEVVYTDEPNDEELEQELEDLTKGELDLDEPEEAQEKEQIDKSEEPTPEKDDLVNLDNFDDDKEKDTNEVSLPGVPHIPPQDSDDDQVKLPGAPTYLPDDDITHINKDSSIHVFPPSPPAKHVPTVRKASASSIHTNVSHAPITKETIKQILNRDDTITQVQKHAKFSISALQFEDFDEAEKQLKQGLELLQILKKQEEHS</sequence>
<dbReference type="GO" id="GO:0015031">
    <property type="term" value="P:protein transport"/>
    <property type="evidence" value="ECO:0007669"/>
    <property type="project" value="UniProtKB-KW"/>
</dbReference>
<evidence type="ECO:0000256" key="6">
    <source>
        <dbReference type="ARBA" id="ARBA00022753"/>
    </source>
</evidence>
<dbReference type="GO" id="GO:0005771">
    <property type="term" value="C:multivesicular body"/>
    <property type="evidence" value="ECO:0007669"/>
    <property type="project" value="TreeGrafter"/>
</dbReference>
<dbReference type="Proteomes" id="UP000000709">
    <property type="component" value="Unassembled WGS sequence"/>
</dbReference>
<dbReference type="Gene3D" id="1.20.5.420">
    <property type="entry name" value="Immunoglobulin FC, subunit C"/>
    <property type="match status" value="1"/>
</dbReference>